<evidence type="ECO:0000256" key="1">
    <source>
        <dbReference type="ARBA" id="ARBA00022737"/>
    </source>
</evidence>
<evidence type="ECO:0000313" key="5">
    <source>
        <dbReference type="Proteomes" id="UP000076154"/>
    </source>
</evidence>
<dbReference type="Proteomes" id="UP000076154">
    <property type="component" value="Unassembled WGS sequence"/>
</dbReference>
<keyword evidence="1" id="KW-0677">Repeat</keyword>
<dbReference type="Gene3D" id="3.40.50.300">
    <property type="entry name" value="P-loop containing nucleotide triphosphate hydrolases"/>
    <property type="match status" value="1"/>
</dbReference>
<dbReference type="InterPro" id="IPR059179">
    <property type="entry name" value="MLKL-like_MCAfunc"/>
</dbReference>
<dbReference type="PANTHER" id="PTHR10039:SF16">
    <property type="entry name" value="GPI INOSITOL-DEACYLASE"/>
    <property type="match status" value="1"/>
</dbReference>
<feature type="compositionally biased region" description="Polar residues" evidence="2">
    <location>
        <begin position="67"/>
        <end position="78"/>
    </location>
</feature>
<dbReference type="AlphaFoldDB" id="A0A369JHK5"/>
<dbReference type="InterPro" id="IPR027417">
    <property type="entry name" value="P-loop_NTPase"/>
</dbReference>
<dbReference type="InterPro" id="IPR056884">
    <property type="entry name" value="NPHP3-like_N"/>
</dbReference>
<feature type="region of interest" description="Disordered" evidence="2">
    <location>
        <begin position="18"/>
        <end position="105"/>
    </location>
</feature>
<dbReference type="EMBL" id="LUEZ02000054">
    <property type="protein sequence ID" value="RDB21669.1"/>
    <property type="molecule type" value="Genomic_DNA"/>
</dbReference>
<organism evidence="4 5">
    <name type="scientific">Hypsizygus marmoreus</name>
    <name type="common">White beech mushroom</name>
    <name type="synonym">Agaricus marmoreus</name>
    <dbReference type="NCBI Taxonomy" id="39966"/>
    <lineage>
        <taxon>Eukaryota</taxon>
        <taxon>Fungi</taxon>
        <taxon>Dikarya</taxon>
        <taxon>Basidiomycota</taxon>
        <taxon>Agaricomycotina</taxon>
        <taxon>Agaricomycetes</taxon>
        <taxon>Agaricomycetidae</taxon>
        <taxon>Agaricales</taxon>
        <taxon>Tricholomatineae</taxon>
        <taxon>Lyophyllaceae</taxon>
        <taxon>Hypsizygus</taxon>
    </lineage>
</organism>
<name>A0A369JHK5_HYPMA</name>
<dbReference type="CDD" id="cd21037">
    <property type="entry name" value="MLKL_NTD"/>
    <property type="match status" value="1"/>
</dbReference>
<evidence type="ECO:0000259" key="3">
    <source>
        <dbReference type="PROSITE" id="PS50837"/>
    </source>
</evidence>
<evidence type="ECO:0000313" key="4">
    <source>
        <dbReference type="EMBL" id="RDB21669.1"/>
    </source>
</evidence>
<evidence type="ECO:0000256" key="2">
    <source>
        <dbReference type="SAM" id="MobiDB-lite"/>
    </source>
</evidence>
<dbReference type="SUPFAM" id="SSF52540">
    <property type="entry name" value="P-loop containing nucleoside triphosphate hydrolases"/>
    <property type="match status" value="1"/>
</dbReference>
<gene>
    <name evidence="4" type="ORF">Hypma_011278</name>
</gene>
<dbReference type="STRING" id="39966.A0A369JHK5"/>
<dbReference type="InterPro" id="IPR007111">
    <property type="entry name" value="NACHT_NTPase"/>
</dbReference>
<dbReference type="Pfam" id="PF24883">
    <property type="entry name" value="NPHP3_N"/>
    <property type="match status" value="1"/>
</dbReference>
<reference evidence="4" key="1">
    <citation type="submission" date="2018-04" db="EMBL/GenBank/DDBJ databases">
        <title>Whole genome sequencing of Hypsizygus marmoreus.</title>
        <authorList>
            <person name="Choi I.-G."/>
            <person name="Min B."/>
            <person name="Kim J.-G."/>
            <person name="Kim S."/>
            <person name="Oh Y.-L."/>
            <person name="Kong W.-S."/>
            <person name="Park H."/>
            <person name="Jeong J."/>
            <person name="Song E.-S."/>
        </authorList>
    </citation>
    <scope>NUCLEOTIDE SEQUENCE [LARGE SCALE GENOMIC DNA]</scope>
    <source>
        <strain evidence="4">51987-8</strain>
    </source>
</reference>
<protein>
    <recommendedName>
        <fullName evidence="3">NACHT domain-containing protein</fullName>
    </recommendedName>
</protein>
<feature type="domain" description="NACHT" evidence="3">
    <location>
        <begin position="302"/>
        <end position="446"/>
    </location>
</feature>
<dbReference type="PANTHER" id="PTHR10039">
    <property type="entry name" value="AMELOGENIN"/>
    <property type="match status" value="1"/>
</dbReference>
<dbReference type="OrthoDB" id="3027122at2759"/>
<dbReference type="InParanoid" id="A0A369JHK5"/>
<accession>A0A369JHK5</accession>
<comment type="caution">
    <text evidence="4">The sequence shown here is derived from an EMBL/GenBank/DDBJ whole genome shotgun (WGS) entry which is preliminary data.</text>
</comment>
<dbReference type="PROSITE" id="PS50837">
    <property type="entry name" value="NACHT"/>
    <property type="match status" value="1"/>
</dbReference>
<sequence>MKAIRSLFKLYKRTNFTASTERPSKTRTEVPASLHIREAQPSNEEAGAQMQHAASPGMLTIDGDANTAPTESQTNTRLESPVSHLKKNADPPQLENRDATQRSSVSGTPAVYNAVKVGMGLMKEVSTAFGPLEAVVRGLSFILEHHEKWAANKGVIKRLVCRIETLRTAFEEMGEGQSNDKNTQRRDALLKKLQVIAVDIEIISNKHKLSSYIAAGADEDTLSALVNDIQDTLIDYQTITQIEIDARTAQLIRAEEDRLLLQLPRAPDASHLSETHRSCLKGTRVGLLNDLEAWSEDPESPQVLWLNGHAGSGKSTLIQSFCQSAFSVGRLGASFFCSSAYTDRKDLRMIFPTLAFQLARRFPVFRARLVATLKHNPDVARRPLKAQFTELIVAPLENTGISTIIVIDALDECQDEEQVLSYTLLSLLPEYVIQIPSIKFFVTARPEPPIREAFRVTSLQALTKVLILGDAQRSSVDHDIYVFLKTRLSEAMMGRSDVDLPSPWPSNDDLWVLTAMSGQLFIFAATAAAFISSQYDQPAERLELLKAMPEKNTGIDGLYRTVLLQGYPKNPDPDYAAQWRLVVGAIFFLDYVVGKSRDFFAIFLNLEASKIASILRPLHAVMKIPKAAARPISLYHKSFYDYLTNPTRCVDPTFFVDYHVHQALLAKQCFWFMGSVSLHGGTYAGALHHEQPQFRVLSYCVSGWKTHLQCQYPLLDVTIRMQLISQIEELLETKLDKWAATHALLNASYGFNHVAVESLDKFVSDLPTNLPERNKLASMINRTLRIATDLQQKKLAAKALKRLQNNPLHSDTESQHSV</sequence>
<proteinExistence type="predicted"/>
<keyword evidence="5" id="KW-1185">Reference proteome</keyword>